<organism evidence="2 3">
    <name type="scientific">Clavelina lepadiformis</name>
    <name type="common">Light-bulb sea squirt</name>
    <name type="synonym">Ascidia lepadiformis</name>
    <dbReference type="NCBI Taxonomy" id="159417"/>
    <lineage>
        <taxon>Eukaryota</taxon>
        <taxon>Metazoa</taxon>
        <taxon>Chordata</taxon>
        <taxon>Tunicata</taxon>
        <taxon>Ascidiacea</taxon>
        <taxon>Aplousobranchia</taxon>
        <taxon>Clavelinidae</taxon>
        <taxon>Clavelina</taxon>
    </lineage>
</organism>
<dbReference type="Proteomes" id="UP001642483">
    <property type="component" value="Unassembled WGS sequence"/>
</dbReference>
<comment type="caution">
    <text evidence="2">The sequence shown here is derived from an EMBL/GenBank/DDBJ whole genome shotgun (WGS) entry which is preliminary data.</text>
</comment>
<feature type="transmembrane region" description="Helical" evidence="1">
    <location>
        <begin position="74"/>
        <end position="93"/>
    </location>
</feature>
<feature type="transmembrane region" description="Helical" evidence="1">
    <location>
        <begin position="265"/>
        <end position="286"/>
    </location>
</feature>
<feature type="transmembrane region" description="Helical" evidence="1">
    <location>
        <begin position="114"/>
        <end position="134"/>
    </location>
</feature>
<feature type="transmembrane region" description="Helical" evidence="1">
    <location>
        <begin position="298"/>
        <end position="320"/>
    </location>
</feature>
<name>A0ABP0EUU0_CLALP</name>
<protein>
    <submittedName>
        <fullName evidence="2">Uncharacterized protein</fullName>
    </submittedName>
</protein>
<keyword evidence="1" id="KW-0472">Membrane</keyword>
<reference evidence="2 3" key="1">
    <citation type="submission" date="2024-02" db="EMBL/GenBank/DDBJ databases">
        <authorList>
            <person name="Daric V."/>
            <person name="Darras S."/>
        </authorList>
    </citation>
    <scope>NUCLEOTIDE SEQUENCE [LARGE SCALE GENOMIC DNA]</scope>
</reference>
<accession>A0ABP0EUU0</accession>
<dbReference type="EMBL" id="CAWYQH010000001">
    <property type="protein sequence ID" value="CAK8671126.1"/>
    <property type="molecule type" value="Genomic_DNA"/>
</dbReference>
<keyword evidence="1" id="KW-1133">Transmembrane helix</keyword>
<feature type="transmembrane region" description="Helical" evidence="1">
    <location>
        <begin position="180"/>
        <end position="198"/>
    </location>
</feature>
<evidence type="ECO:0000313" key="3">
    <source>
        <dbReference type="Proteomes" id="UP001642483"/>
    </source>
</evidence>
<evidence type="ECO:0000313" key="2">
    <source>
        <dbReference type="EMBL" id="CAK8671126.1"/>
    </source>
</evidence>
<evidence type="ECO:0000256" key="1">
    <source>
        <dbReference type="SAM" id="Phobius"/>
    </source>
</evidence>
<keyword evidence="3" id="KW-1185">Reference proteome</keyword>
<gene>
    <name evidence="2" type="ORF">CVLEPA_LOCUS145</name>
</gene>
<proteinExistence type="predicted"/>
<feature type="transmembrane region" description="Helical" evidence="1">
    <location>
        <begin position="47"/>
        <end position="68"/>
    </location>
</feature>
<sequence>METEREENMTLNQVAVTGQAAAAGSDRRGLKVVRSCQQKILKSIRGLFDLSHSVLVSIWAFLLITSRMNDVESHAFLLLSSLGYHSYSTYWLLREFLDSKKRDQLENNSNNSSWIRLIHSCLSLAIVVFSIRAISIEMAGWRNTVVPLMMDMHPSSGWNQPTNVQRKALSHHLLAKSSDIAWLLTLNLLVHELPGIFLHTIRLMKISDPTDGQIKEESWTNDVFQSEPASSAASIGAAAWRRERGLKISDNKKKRNSVAEKTLSILHRVSFALIQVLGGFIVIHLVLVKESLVRDTCYVASALLLHGMTLYLFGGIISYTTKANSAGAARGRTKRSLSYQLATSVNDSWLR</sequence>
<keyword evidence="1" id="KW-0812">Transmembrane</keyword>